<accession>A0A0E0MED3</accession>
<dbReference type="Proteomes" id="UP000026962">
    <property type="component" value="Chromosome 11"/>
</dbReference>
<reference evidence="2" key="1">
    <citation type="submission" date="2015-04" db="UniProtKB">
        <authorList>
            <consortium name="EnsemblPlants"/>
        </authorList>
    </citation>
    <scope>IDENTIFICATION</scope>
</reference>
<evidence type="ECO:0000259" key="1">
    <source>
        <dbReference type="Pfam" id="PF00931"/>
    </source>
</evidence>
<evidence type="ECO:0000313" key="3">
    <source>
        <dbReference type="Proteomes" id="UP000026962"/>
    </source>
</evidence>
<evidence type="ECO:0000313" key="2">
    <source>
        <dbReference type="EnsemblPlants" id="OPUNC11G08240.1"/>
    </source>
</evidence>
<dbReference type="Gene3D" id="3.40.50.300">
    <property type="entry name" value="P-loop containing nucleotide triphosphate hydrolases"/>
    <property type="match status" value="1"/>
</dbReference>
<dbReference type="PANTHER" id="PTHR19338:SF65">
    <property type="entry name" value="OS06G0163900 PROTEIN"/>
    <property type="match status" value="1"/>
</dbReference>
<protein>
    <recommendedName>
        <fullName evidence="1">NB-ARC domain-containing protein</fullName>
    </recommendedName>
</protein>
<dbReference type="InterPro" id="IPR002182">
    <property type="entry name" value="NB-ARC"/>
</dbReference>
<organism evidence="2">
    <name type="scientific">Oryza punctata</name>
    <name type="common">Red rice</name>
    <dbReference type="NCBI Taxonomy" id="4537"/>
    <lineage>
        <taxon>Eukaryota</taxon>
        <taxon>Viridiplantae</taxon>
        <taxon>Streptophyta</taxon>
        <taxon>Embryophyta</taxon>
        <taxon>Tracheophyta</taxon>
        <taxon>Spermatophyta</taxon>
        <taxon>Magnoliopsida</taxon>
        <taxon>Liliopsida</taxon>
        <taxon>Poales</taxon>
        <taxon>Poaceae</taxon>
        <taxon>BOP clade</taxon>
        <taxon>Oryzoideae</taxon>
        <taxon>Oryzeae</taxon>
        <taxon>Oryzinae</taxon>
        <taxon>Oryza</taxon>
    </lineage>
</organism>
<dbReference type="EnsemblPlants" id="OPUNC11G08240.1">
    <property type="protein sequence ID" value="OPUNC11G08240.1"/>
    <property type="gene ID" value="OPUNC11G08240"/>
</dbReference>
<feature type="domain" description="NB-ARC" evidence="1">
    <location>
        <begin position="5"/>
        <end position="82"/>
    </location>
</feature>
<proteinExistence type="predicted"/>
<dbReference type="HOGENOM" id="CLU_2175101_0_0_1"/>
<dbReference type="InterPro" id="IPR027417">
    <property type="entry name" value="P-loop_NTPase"/>
</dbReference>
<dbReference type="PANTHER" id="PTHR19338">
    <property type="entry name" value="TRANSLOCASE OF INNER MITOCHONDRIAL MEMBRANE 13 HOMOLOG"/>
    <property type="match status" value="1"/>
</dbReference>
<dbReference type="GO" id="GO:0043531">
    <property type="term" value="F:ADP binding"/>
    <property type="evidence" value="ECO:0007669"/>
    <property type="project" value="InterPro"/>
</dbReference>
<dbReference type="SUPFAM" id="SSF52540">
    <property type="entry name" value="P-loop containing nucleoside triphosphate hydrolases"/>
    <property type="match status" value="1"/>
</dbReference>
<dbReference type="Pfam" id="PF00931">
    <property type="entry name" value="NB-ARC"/>
    <property type="match status" value="1"/>
</dbReference>
<sequence>MQSLIVVSIVRFGGLGKTTLANEVYQVVGGQYDFNVFVSVSQKPDLKKLLYMIISKVGMQHHTCIYEVQDLMNYLREYLANRMNMIQPSMPYYFYGGEVRDFKVHDMVLM</sequence>
<reference evidence="2" key="2">
    <citation type="submission" date="2018-05" db="EMBL/GenBank/DDBJ databases">
        <title>OpunRS2 (Oryza punctata Reference Sequence Version 2).</title>
        <authorList>
            <person name="Zhang J."/>
            <person name="Kudrna D."/>
            <person name="Lee S."/>
            <person name="Talag J."/>
            <person name="Welchert J."/>
            <person name="Wing R.A."/>
        </authorList>
    </citation>
    <scope>NUCLEOTIDE SEQUENCE [LARGE SCALE GENOMIC DNA]</scope>
</reference>
<dbReference type="STRING" id="4537.A0A0E0MED3"/>
<dbReference type="AlphaFoldDB" id="A0A0E0MED3"/>
<keyword evidence="3" id="KW-1185">Reference proteome</keyword>
<dbReference type="Gramene" id="OPUNC11G08240.1">
    <property type="protein sequence ID" value="OPUNC11G08240.1"/>
    <property type="gene ID" value="OPUNC11G08240"/>
</dbReference>
<name>A0A0E0MED3_ORYPU</name>